<gene>
    <name evidence="1" type="ORF">F1C79_17255</name>
</gene>
<dbReference type="EMBL" id="CP043626">
    <property type="protein sequence ID" value="QEY73214.1"/>
    <property type="molecule type" value="Genomic_DNA"/>
</dbReference>
<sequence length="192" mass="20714">MQPACLPMRLVRGATYRDTRRLMQPPKEYRPLTAISATAPVRLTVPAHGLAGDWLAWVIGTTGLPDLNREPPRQLPHRVEVIDADTLEINGVSGAGLKPVPGSGQLIYQPPVDLIGATAHLVIREREEGGGQLLELTMGSGITSTAPGTLAVEIDADTTQAITWTTGWYHLEVTFADGTVSRFFRGPVTVEQ</sequence>
<accession>A0A9X7N1B4</accession>
<reference evidence="1 2" key="1">
    <citation type="submission" date="2019-09" db="EMBL/GenBank/DDBJ databases">
        <title>Prosopis cineraria nodule microbiome.</title>
        <authorList>
            <person name="Chaluvadi S.R."/>
            <person name="Ali R."/>
            <person name="Wang X."/>
        </authorList>
    </citation>
    <scope>NUCLEOTIDE SEQUENCE [LARGE SCALE GENOMIC DNA]</scope>
    <source>
        <strain evidence="1 2">BG1</strain>
    </source>
</reference>
<evidence type="ECO:0000313" key="2">
    <source>
        <dbReference type="Proteomes" id="UP000326659"/>
    </source>
</evidence>
<dbReference type="AlphaFoldDB" id="A0A9X7N1B4"/>
<dbReference type="KEGG" id="pden:F1C79_17255"/>
<organism evidence="1 2">
    <name type="scientific">Pseudomonas denitrificans</name>
    <dbReference type="NCBI Taxonomy" id="43306"/>
    <lineage>
        <taxon>Bacteria</taxon>
        <taxon>Pseudomonadati</taxon>
        <taxon>Pseudomonadota</taxon>
        <taxon>Gammaproteobacteria</taxon>
        <taxon>Pseudomonadales</taxon>
        <taxon>Pseudomonadaceae</taxon>
        <taxon>Halopseudomonas</taxon>
    </lineage>
</organism>
<dbReference type="Proteomes" id="UP000326659">
    <property type="component" value="Chromosome"/>
</dbReference>
<keyword evidence="2" id="KW-1185">Reference proteome</keyword>
<name>A0A9X7N1B4_PSEDE</name>
<dbReference type="OrthoDB" id="7018784at2"/>
<dbReference type="RefSeq" id="WP_151188098.1">
    <property type="nucleotide sequence ID" value="NZ_CP043626.1"/>
</dbReference>
<evidence type="ECO:0000313" key="1">
    <source>
        <dbReference type="EMBL" id="QEY73214.1"/>
    </source>
</evidence>
<proteinExistence type="predicted"/>
<protein>
    <submittedName>
        <fullName evidence="1">Uncharacterized protein</fullName>
    </submittedName>
</protein>